<evidence type="ECO:0000313" key="2">
    <source>
        <dbReference type="EMBL" id="KIL35052.1"/>
    </source>
</evidence>
<sequence length="298" mass="33727">MRKISAVLAVLLISISIIGCGHRPNVENHSAEPVNMTSNESAPQEKKMIKWTKKEISEKTGYPLHSGEQFRRYLPPGFVYGPASSEETVYAAQSRPASEQGVYLQAFPVDKHIRVTLSEVDNSLRKTDEITVKEYLKDTRNEKDIIHKIPIRMAVFLPEKKDVLYTLVTELVEENGKVSDSIISIIYVPGDEINASVSTDKEVYSWNETMNLKLTNNGPTWLSFGVMYLLEKEDNGVWTPINSDWVWTLEGYSVSPESDFSQAITLDMLKPGKYRISKHVEITEGDYGVELSDTFEIK</sequence>
<evidence type="ECO:0000259" key="1">
    <source>
        <dbReference type="Pfam" id="PF20251"/>
    </source>
</evidence>
<feature type="domain" description="Bacterial Ig-like" evidence="1">
    <location>
        <begin position="192"/>
        <end position="283"/>
    </location>
</feature>
<evidence type="ECO:0000313" key="3">
    <source>
        <dbReference type="Proteomes" id="UP000054526"/>
    </source>
</evidence>
<gene>
    <name evidence="2" type="ORF">SD71_15430</name>
</gene>
<dbReference type="PROSITE" id="PS51257">
    <property type="entry name" value="PROKAR_LIPOPROTEIN"/>
    <property type="match status" value="1"/>
</dbReference>
<dbReference type="RefSeq" id="WP_041065004.1">
    <property type="nucleotide sequence ID" value="NZ_JXAL01000024.1"/>
</dbReference>
<name>A0ABR5A3R5_9BACL</name>
<comment type="caution">
    <text evidence="2">The sequence shown here is derived from an EMBL/GenBank/DDBJ whole genome shotgun (WGS) entry which is preliminary data.</text>
</comment>
<accession>A0ABR5A3R5</accession>
<reference evidence="2 3" key="1">
    <citation type="submission" date="2014-12" db="EMBL/GenBank/DDBJ databases">
        <title>Draft genome sequence of Cohnella kolymensis strain B-2846.</title>
        <authorList>
            <person name="Karlyshev A.V."/>
            <person name="Kudryashova E.B."/>
        </authorList>
    </citation>
    <scope>NUCLEOTIDE SEQUENCE [LARGE SCALE GENOMIC DNA]</scope>
    <source>
        <strain evidence="2 3">VKM B-2846</strain>
    </source>
</reference>
<protein>
    <recommendedName>
        <fullName evidence="1">Bacterial Ig-like domain-containing protein</fullName>
    </recommendedName>
</protein>
<dbReference type="EMBL" id="JXAL01000024">
    <property type="protein sequence ID" value="KIL35052.1"/>
    <property type="molecule type" value="Genomic_DNA"/>
</dbReference>
<proteinExistence type="predicted"/>
<keyword evidence="3" id="KW-1185">Reference proteome</keyword>
<organism evidence="2 3">
    <name type="scientific">Cohnella kolymensis</name>
    <dbReference type="NCBI Taxonomy" id="1590652"/>
    <lineage>
        <taxon>Bacteria</taxon>
        <taxon>Bacillati</taxon>
        <taxon>Bacillota</taxon>
        <taxon>Bacilli</taxon>
        <taxon>Bacillales</taxon>
        <taxon>Paenibacillaceae</taxon>
        <taxon>Cohnella</taxon>
    </lineage>
</organism>
<dbReference type="InterPro" id="IPR046878">
    <property type="entry name" value="Big_14"/>
</dbReference>
<dbReference type="Proteomes" id="UP000054526">
    <property type="component" value="Unassembled WGS sequence"/>
</dbReference>
<dbReference type="Pfam" id="PF20251">
    <property type="entry name" value="Big_14"/>
    <property type="match status" value="1"/>
</dbReference>